<dbReference type="PANTHER" id="PTHR12558">
    <property type="entry name" value="CELL DIVISION CYCLE 16,23,27"/>
    <property type="match status" value="1"/>
</dbReference>
<dbReference type="Pfam" id="PF13414">
    <property type="entry name" value="TPR_11"/>
    <property type="match status" value="1"/>
</dbReference>
<evidence type="ECO:0000256" key="1">
    <source>
        <dbReference type="PROSITE-ProRule" id="PRU00339"/>
    </source>
</evidence>
<dbReference type="InterPro" id="IPR011990">
    <property type="entry name" value="TPR-like_helical_dom_sf"/>
</dbReference>
<dbReference type="SMART" id="SM00028">
    <property type="entry name" value="TPR"/>
    <property type="match status" value="3"/>
</dbReference>
<feature type="transmembrane region" description="Helical" evidence="2">
    <location>
        <begin position="20"/>
        <end position="38"/>
    </location>
</feature>
<evidence type="ECO:0000256" key="2">
    <source>
        <dbReference type="SAM" id="Phobius"/>
    </source>
</evidence>
<dbReference type="KEGG" id="mur:EQY75_05275"/>
<dbReference type="AlphaFoldDB" id="A0A411E8M2"/>
<name>A0A411E8M2_9FLAO</name>
<keyword evidence="2" id="KW-1133">Transmembrane helix</keyword>
<feature type="transmembrane region" description="Helical" evidence="2">
    <location>
        <begin position="91"/>
        <end position="109"/>
    </location>
</feature>
<keyword evidence="2" id="KW-0472">Membrane</keyword>
<dbReference type="Gene3D" id="3.40.50.10070">
    <property type="entry name" value="TolB, N-terminal domain"/>
    <property type="match status" value="1"/>
</dbReference>
<dbReference type="SUPFAM" id="SSF48452">
    <property type="entry name" value="TPR-like"/>
    <property type="match status" value="1"/>
</dbReference>
<dbReference type="Gene3D" id="1.25.40.10">
    <property type="entry name" value="Tetratricopeptide repeat domain"/>
    <property type="match status" value="2"/>
</dbReference>
<evidence type="ECO:0000313" key="3">
    <source>
        <dbReference type="EMBL" id="QBA63998.1"/>
    </source>
</evidence>
<dbReference type="InterPro" id="IPR019734">
    <property type="entry name" value="TPR_rpt"/>
</dbReference>
<protein>
    <submittedName>
        <fullName evidence="3">Tetratricopeptide repeat protein</fullName>
    </submittedName>
</protein>
<gene>
    <name evidence="3" type="ORF">EQY75_05275</name>
</gene>
<dbReference type="PROSITE" id="PS50005">
    <property type="entry name" value="TPR"/>
    <property type="match status" value="1"/>
</dbReference>
<dbReference type="OrthoDB" id="9779074at2"/>
<keyword evidence="1" id="KW-0802">TPR repeat</keyword>
<reference evidence="3 4" key="1">
    <citation type="submission" date="2019-01" db="EMBL/GenBank/DDBJ databases">
        <title>Muriicola soli sp. nov., isolated from soil.</title>
        <authorList>
            <person name="Kang H.J."/>
            <person name="Kim S.B."/>
        </authorList>
    </citation>
    <scope>NUCLEOTIDE SEQUENCE [LARGE SCALE GENOMIC DNA]</scope>
    <source>
        <strain evidence="3 4">MMS17-SY002</strain>
    </source>
</reference>
<sequence length="686" mass="79700">MNKLLKELKRRNVLKETIAYLVVAWLVLQVFSTVLPIWNTPAWVLQIITITLALGLPLWVIFSWHYQFTSSGIKRTEELVNHTKRSKSNRVLNTVIMIALVATIALIWINPGVVASVSTEKLSIAVLPFTNMSDDYSNDWFSIGVTEDILTHLSKVKGLRVISRTSVMQFKDSDKSIPEIAKELDVSYIVEGSVRKQNNQVLITAQLLKANDEHLWADNYNEDLIDAFKIQQEVSQKIVKQLKIFISPEEEKDLNTPATTNLLASELFSRGRSTADNRTPEDLERSIELYKEAIKLDPQFAEAYAEIGNSYMLLSTYGNMPWKEATTQAKTFANKALAINPNTSRSYSVLAFINMKNKNWDKAEELFEKAIEINPNDATAHHHFSMYLRDKPQPDAKNFLKEITEAQRLDPLSKPINNTRLHALLVNDQLEEAKTHFEKYRFLQRPDYIVFNEGLINSAIKKDLRELIYSYERALKDDPDNLYLLYSLNKYYTCILLDRNKSMHYSKRIFEIDPTNTRYIVDKLNNFYYNKRFEEANKILGDSALMDLLNPFQKNVILHDYYAYQDDYEKAQPYLEQLKSLNLIGYYSNKAWSYSKKGDAKTTYEVFNMSEYTPMDYAKVVCFAHLKETDSLFYYLHKISNYAKLDFKNFSLIEINGSSAIDPYRKDPRYIEIMKENYFPVETISN</sequence>
<evidence type="ECO:0000313" key="4">
    <source>
        <dbReference type="Proteomes" id="UP000290889"/>
    </source>
</evidence>
<proteinExistence type="predicted"/>
<organism evidence="3 4">
    <name type="scientific">Muriicola soli</name>
    <dbReference type="NCBI Taxonomy" id="2507538"/>
    <lineage>
        <taxon>Bacteria</taxon>
        <taxon>Pseudomonadati</taxon>
        <taxon>Bacteroidota</taxon>
        <taxon>Flavobacteriia</taxon>
        <taxon>Flavobacteriales</taxon>
        <taxon>Flavobacteriaceae</taxon>
        <taxon>Muriicola</taxon>
    </lineage>
</organism>
<dbReference type="PANTHER" id="PTHR12558:SF13">
    <property type="entry name" value="CELL DIVISION CYCLE PROTEIN 27 HOMOLOG"/>
    <property type="match status" value="1"/>
</dbReference>
<dbReference type="Pfam" id="PF00515">
    <property type="entry name" value="TPR_1"/>
    <property type="match status" value="1"/>
</dbReference>
<dbReference type="Proteomes" id="UP000290889">
    <property type="component" value="Chromosome"/>
</dbReference>
<keyword evidence="4" id="KW-1185">Reference proteome</keyword>
<keyword evidence="2" id="KW-0812">Transmembrane</keyword>
<feature type="repeat" description="TPR" evidence="1">
    <location>
        <begin position="344"/>
        <end position="377"/>
    </location>
</feature>
<accession>A0A411E8M2</accession>
<feature type="transmembrane region" description="Helical" evidence="2">
    <location>
        <begin position="44"/>
        <end position="66"/>
    </location>
</feature>
<dbReference type="EMBL" id="CP035544">
    <property type="protein sequence ID" value="QBA63998.1"/>
    <property type="molecule type" value="Genomic_DNA"/>
</dbReference>